<accession>A0ABR3IZW4</accession>
<dbReference type="InterPro" id="IPR020946">
    <property type="entry name" value="Flavin_mOase-like"/>
</dbReference>
<keyword evidence="1" id="KW-0285">Flavoprotein</keyword>
<gene>
    <name evidence="4" type="ORF">HGRIS_009029</name>
</gene>
<name>A0ABR3IZW4_9AGAR</name>
<evidence type="ECO:0000313" key="5">
    <source>
        <dbReference type="Proteomes" id="UP001556367"/>
    </source>
</evidence>
<keyword evidence="5" id="KW-1185">Reference proteome</keyword>
<dbReference type="InterPro" id="IPR050982">
    <property type="entry name" value="Auxin_biosynth/cation_transpt"/>
</dbReference>
<evidence type="ECO:0000256" key="1">
    <source>
        <dbReference type="ARBA" id="ARBA00022630"/>
    </source>
</evidence>
<evidence type="ECO:0000256" key="2">
    <source>
        <dbReference type="ARBA" id="ARBA00022827"/>
    </source>
</evidence>
<organism evidence="4 5">
    <name type="scientific">Hohenbuehelia grisea</name>
    <dbReference type="NCBI Taxonomy" id="104357"/>
    <lineage>
        <taxon>Eukaryota</taxon>
        <taxon>Fungi</taxon>
        <taxon>Dikarya</taxon>
        <taxon>Basidiomycota</taxon>
        <taxon>Agaricomycotina</taxon>
        <taxon>Agaricomycetes</taxon>
        <taxon>Agaricomycetidae</taxon>
        <taxon>Agaricales</taxon>
        <taxon>Pleurotineae</taxon>
        <taxon>Pleurotaceae</taxon>
        <taxon>Hohenbuehelia</taxon>
    </lineage>
</organism>
<dbReference type="Pfam" id="PF00743">
    <property type="entry name" value="FMO-like"/>
    <property type="match status" value="1"/>
</dbReference>
<dbReference type="PANTHER" id="PTHR43539">
    <property type="entry name" value="FLAVIN-BINDING MONOOXYGENASE-LIKE PROTEIN (AFU_ORTHOLOGUE AFUA_4G09220)"/>
    <property type="match status" value="1"/>
</dbReference>
<dbReference type="PANTHER" id="PTHR43539:SF68">
    <property type="entry name" value="FLAVIN-BINDING MONOOXYGENASE-LIKE PROTEIN (AFU_ORTHOLOGUE AFUA_4G09220)"/>
    <property type="match status" value="1"/>
</dbReference>
<keyword evidence="2" id="KW-0274">FAD</keyword>
<dbReference type="Proteomes" id="UP001556367">
    <property type="component" value="Unassembled WGS sequence"/>
</dbReference>
<sequence>MVSAAEIASSWLHDLAAGFASASIDAVVDCFHPEGWLRDQLVFTWEHRALEGHGKIRNYLVDNFSAAQISDMALDARPELQPVFGPMTPVHTGISAGFTFSTPIAHGEGFFRLTSDPTSEEWKALTVYMSIRDLKGYEESGPELGVYGGHTIPWQDEWRDRVARTESNVEVVIIGGAQSGLNVAARFKQMNIPTIVIEQSARVGDVWRKRYPTLTLHTPRSQHQMLYQSFPKNWPTYTPRDKLANWLEQYVYTQDLIVWTNSKPLPEPFYDTSAKRWTLSIDRNGTVVELHPAHIIVAAGTLGSPSVPHVPTSPMFRGTILHTGTFNGGSPFTGQKVVVVGAGNTSADICQDLVNHNAASVTLIQRSSSCVVSAGPVTERLLRIWPEGVPTDIADFKAASMPFGLLRKIFTANSEEEWEPEKEMHAGLIKAGIKLNRGPGGAGQLTLVFERLGGYWLDVGSSKLIAEGKIKVKQGVEVDHFTEDSVVFTDGSLLEADVVIFATGYRNIREDMAKLFGSEAINQTGDVWGLDEEGEIKGSYKPSGHPGLWFAAGDFYQSRYMSKRMALEIKAIQLGLRS</sequence>
<reference evidence="5" key="1">
    <citation type="submission" date="2024-06" db="EMBL/GenBank/DDBJ databases">
        <title>Multi-omics analyses provide insights into the biosynthesis of the anticancer antibiotic pleurotin in Hohenbuehelia grisea.</title>
        <authorList>
            <person name="Weaver J.A."/>
            <person name="Alberti F."/>
        </authorList>
    </citation>
    <scope>NUCLEOTIDE SEQUENCE [LARGE SCALE GENOMIC DNA]</scope>
    <source>
        <strain evidence="5">T-177</strain>
    </source>
</reference>
<protein>
    <recommendedName>
        <fullName evidence="6">Flavin-containing monooxygenase</fullName>
    </recommendedName>
</protein>
<dbReference type="InterPro" id="IPR036188">
    <property type="entry name" value="FAD/NAD-bd_sf"/>
</dbReference>
<dbReference type="Gene3D" id="3.50.50.60">
    <property type="entry name" value="FAD/NAD(P)-binding domain"/>
    <property type="match status" value="1"/>
</dbReference>
<evidence type="ECO:0008006" key="6">
    <source>
        <dbReference type="Google" id="ProtNLM"/>
    </source>
</evidence>
<comment type="caution">
    <text evidence="4">The sequence shown here is derived from an EMBL/GenBank/DDBJ whole genome shotgun (WGS) entry which is preliminary data.</text>
</comment>
<dbReference type="SUPFAM" id="SSF51905">
    <property type="entry name" value="FAD/NAD(P)-binding domain"/>
    <property type="match status" value="1"/>
</dbReference>
<proteinExistence type="predicted"/>
<evidence type="ECO:0000313" key="4">
    <source>
        <dbReference type="EMBL" id="KAL0948920.1"/>
    </source>
</evidence>
<evidence type="ECO:0000256" key="3">
    <source>
        <dbReference type="ARBA" id="ARBA00023002"/>
    </source>
</evidence>
<keyword evidence="3" id="KW-0560">Oxidoreductase</keyword>
<dbReference type="EMBL" id="JASNQZ010000012">
    <property type="protein sequence ID" value="KAL0948920.1"/>
    <property type="molecule type" value="Genomic_DNA"/>
</dbReference>